<proteinExistence type="inferred from homology"/>
<keyword evidence="4" id="KW-0472">Membrane</keyword>
<gene>
    <name evidence="5" type="ORF">LH29_03780</name>
</gene>
<evidence type="ECO:0000256" key="4">
    <source>
        <dbReference type="SAM" id="Phobius"/>
    </source>
</evidence>
<keyword evidence="2" id="KW-0328">Glycosyltransferase</keyword>
<reference evidence="5 6" key="1">
    <citation type="submission" date="2014-09" db="EMBL/GenBank/DDBJ databases">
        <title>Draft Genome Sequence of Draconibacterium sp. JN14CK-3.</title>
        <authorList>
            <person name="Dong C."/>
            <person name="Lai Q."/>
            <person name="Shao Z."/>
        </authorList>
    </citation>
    <scope>NUCLEOTIDE SEQUENCE [LARGE SCALE GENOMIC DNA]</scope>
    <source>
        <strain evidence="5 6">JN14CK-3</strain>
    </source>
</reference>
<sequence>MGIVRTIIESLFLIYTIGIFSFYFWLAIVSARELIRNVREAKTTNFDALLSSPFAPKISLLAPAYNESLTIVDNIKALLGLYYQNFEIIVINDGSKDDSLEKTIAAFDLEKVPFAIDYQIQCQEILGVYKSRAKAYSNLTVVDKRNGGKADALNAGINIAKGDYFISIDVDSIIDPHALKKLIKPFLEASDKKVIAAGGVIQIANSCVIENGQLVEVNVPDKLIPRFQVIEYSRSFLMGRLAWSRLDGLLLISGALGLFDKEVVINCGGYYTKTVGEDMELVVRMRKYMANQGIKYKVVYISDPLCWTEAPSTLKVLGSQRNRWTRGTIDTIMLHRDIFMNPKFGFMGMVSHPYWVFFEWLAPIVEFLGISYFITIALLGLADWSFFYVMFGFIYFFAIMISTYAILFDHLSYNRYKKKRMIIKLLMTTWLEPFIYHPLIVYWGLRGNYDYFIKKKKSWGKMTRAGFDISKQKK</sequence>
<keyword evidence="6" id="KW-1185">Reference proteome</keyword>
<evidence type="ECO:0000256" key="2">
    <source>
        <dbReference type="ARBA" id="ARBA00022676"/>
    </source>
</evidence>
<dbReference type="SUPFAM" id="SSF53448">
    <property type="entry name" value="Nucleotide-diphospho-sugar transferases"/>
    <property type="match status" value="1"/>
</dbReference>
<accession>A0A0D8JC88</accession>
<feature type="transmembrane region" description="Helical" evidence="4">
    <location>
        <begin position="354"/>
        <end position="380"/>
    </location>
</feature>
<feature type="transmembrane region" description="Helical" evidence="4">
    <location>
        <begin position="386"/>
        <end position="409"/>
    </location>
</feature>
<dbReference type="RefSeq" id="WP_045026143.1">
    <property type="nucleotide sequence ID" value="NZ_JRHC01000001.1"/>
</dbReference>
<organism evidence="5 6">
    <name type="scientific">Draconibacterium sediminis</name>
    <dbReference type="NCBI Taxonomy" id="1544798"/>
    <lineage>
        <taxon>Bacteria</taxon>
        <taxon>Pseudomonadati</taxon>
        <taxon>Bacteroidota</taxon>
        <taxon>Bacteroidia</taxon>
        <taxon>Marinilabiliales</taxon>
        <taxon>Prolixibacteraceae</taxon>
        <taxon>Draconibacterium</taxon>
    </lineage>
</organism>
<dbReference type="PATRIC" id="fig|1544798.3.peg.774"/>
<dbReference type="OrthoDB" id="9766299at2"/>
<feature type="transmembrane region" description="Helical" evidence="4">
    <location>
        <begin position="421"/>
        <end position="445"/>
    </location>
</feature>
<feature type="transmembrane region" description="Helical" evidence="4">
    <location>
        <begin position="12"/>
        <end position="31"/>
    </location>
</feature>
<evidence type="ECO:0000313" key="6">
    <source>
        <dbReference type="Proteomes" id="UP000032544"/>
    </source>
</evidence>
<dbReference type="Proteomes" id="UP000032544">
    <property type="component" value="Unassembled WGS sequence"/>
</dbReference>
<dbReference type="GO" id="GO:0016757">
    <property type="term" value="F:glycosyltransferase activity"/>
    <property type="evidence" value="ECO:0007669"/>
    <property type="project" value="UniProtKB-KW"/>
</dbReference>
<keyword evidence="3 5" id="KW-0808">Transferase</keyword>
<dbReference type="PANTHER" id="PTHR43630">
    <property type="entry name" value="POLY-BETA-1,6-N-ACETYL-D-GLUCOSAMINE SYNTHASE"/>
    <property type="match status" value="1"/>
</dbReference>
<dbReference type="AlphaFoldDB" id="A0A0D8JC88"/>
<dbReference type="Gene3D" id="3.90.550.10">
    <property type="entry name" value="Spore Coat Polysaccharide Biosynthesis Protein SpsA, Chain A"/>
    <property type="match status" value="1"/>
</dbReference>
<keyword evidence="4" id="KW-1133">Transmembrane helix</keyword>
<comment type="caution">
    <text evidence="5">The sequence shown here is derived from an EMBL/GenBank/DDBJ whole genome shotgun (WGS) entry which is preliminary data.</text>
</comment>
<keyword evidence="4" id="KW-0812">Transmembrane</keyword>
<evidence type="ECO:0000256" key="3">
    <source>
        <dbReference type="ARBA" id="ARBA00022679"/>
    </source>
</evidence>
<dbReference type="STRING" id="1544798.LH29_03780"/>
<dbReference type="EMBL" id="JRHC01000001">
    <property type="protein sequence ID" value="KJF44600.1"/>
    <property type="molecule type" value="Genomic_DNA"/>
</dbReference>
<dbReference type="PANTHER" id="PTHR43630:SF1">
    <property type="entry name" value="POLY-BETA-1,6-N-ACETYL-D-GLUCOSAMINE SYNTHASE"/>
    <property type="match status" value="1"/>
</dbReference>
<dbReference type="Pfam" id="PF13641">
    <property type="entry name" value="Glyco_tranf_2_3"/>
    <property type="match status" value="1"/>
</dbReference>
<evidence type="ECO:0000313" key="5">
    <source>
        <dbReference type="EMBL" id="KJF44600.1"/>
    </source>
</evidence>
<dbReference type="CDD" id="cd06423">
    <property type="entry name" value="CESA_like"/>
    <property type="match status" value="1"/>
</dbReference>
<protein>
    <submittedName>
        <fullName evidence="5">Glycosyl transferase family 2</fullName>
    </submittedName>
</protein>
<comment type="similarity">
    <text evidence="1">Belongs to the glycosyltransferase 2 family.</text>
</comment>
<name>A0A0D8JC88_9BACT</name>
<dbReference type="InterPro" id="IPR029044">
    <property type="entry name" value="Nucleotide-diphossugar_trans"/>
</dbReference>
<evidence type="ECO:0000256" key="1">
    <source>
        <dbReference type="ARBA" id="ARBA00006739"/>
    </source>
</evidence>